<dbReference type="SMART" id="SM00382">
    <property type="entry name" value="AAA"/>
    <property type="match status" value="1"/>
</dbReference>
<dbReference type="RefSeq" id="XP_037187742.1">
    <property type="nucleotide sequence ID" value="XM_037342445.1"/>
</dbReference>
<reference evidence="9 10" key="1">
    <citation type="journal article" date="2020" name="Phytopathology">
        <title>A high-quality genome resource of Botrytis fragariae, a new and rapidly spreading fungal pathogen causing strawberry gray mold in the U.S.A.</title>
        <authorList>
            <person name="Wu Y."/>
            <person name="Saski C.A."/>
            <person name="Schnabel G."/>
            <person name="Xiao S."/>
            <person name="Hu M."/>
        </authorList>
    </citation>
    <scope>NUCLEOTIDE SEQUENCE [LARGE SCALE GENOMIC DNA]</scope>
    <source>
        <strain evidence="9 10">BVB16</strain>
    </source>
</reference>
<evidence type="ECO:0000256" key="6">
    <source>
        <dbReference type="ARBA" id="ARBA00023242"/>
    </source>
</evidence>
<dbReference type="InterPro" id="IPR027417">
    <property type="entry name" value="P-loop_NTPase"/>
</dbReference>
<evidence type="ECO:0000256" key="5">
    <source>
        <dbReference type="ARBA" id="ARBA00023204"/>
    </source>
</evidence>
<comment type="subcellular location">
    <subcellularLocation>
        <location evidence="1">Nucleus</location>
    </subcellularLocation>
</comment>
<dbReference type="PANTHER" id="PTHR46239:SF1">
    <property type="entry name" value="DNA REPAIR PROTEIN RAD51 HOMOLOG 3"/>
    <property type="match status" value="1"/>
</dbReference>
<dbReference type="GO" id="GO:0140664">
    <property type="term" value="F:ATP-dependent DNA damage sensor activity"/>
    <property type="evidence" value="ECO:0007669"/>
    <property type="project" value="InterPro"/>
</dbReference>
<comment type="caution">
    <text evidence="9">The sequence shown here is derived from an EMBL/GenBank/DDBJ whole genome shotgun (WGS) entry which is preliminary data.</text>
</comment>
<feature type="region of interest" description="Disordered" evidence="7">
    <location>
        <begin position="1"/>
        <end position="32"/>
    </location>
</feature>
<keyword evidence="10" id="KW-1185">Reference proteome</keyword>
<sequence>MQQQTAMDYQSIHGPGRSNFSSSSPHRMPTVSAAQALQDLESSPTRCIPTGLANLDVALQSKDPLQESTSADQSHGGIPRGKVTEIYGPPGVGKTTLGMHLAATVLHQNEKVVWVDASHPISGPRFAQILQNLPSSEPLNDDTLLSNFNHFTTPTLSHLLALLTHTTQKFPPENTSLVIIDSFSTLIDSAFPRNADSLSTPKKLGVPNPSSRKFPLLQYLINALQKLATTRNIAIIILTQCVTKMRPGFGAALIPSISATAWEQGLGCRVALFRDWGWDDDEGNKVDSVRFAQVIKVDGTTLSEGRGIFAAFVIGKAGISSITPNRGSPLLPRPTPAVALPAQQRKRADFEIPDSEDDEDYGWAEEDEELPPMPPQWQGSEDILAPPQGDSEDELAL</sequence>
<dbReference type="Pfam" id="PF00154">
    <property type="entry name" value="RecA_N"/>
    <property type="match status" value="1"/>
</dbReference>
<dbReference type="PROSITE" id="PS50162">
    <property type="entry name" value="RECA_2"/>
    <property type="match status" value="1"/>
</dbReference>
<dbReference type="GO" id="GO:0007131">
    <property type="term" value="P:reciprocal meiotic recombination"/>
    <property type="evidence" value="ECO:0007669"/>
    <property type="project" value="TreeGrafter"/>
</dbReference>
<feature type="domain" description="RecA family profile 1" evidence="8">
    <location>
        <begin position="44"/>
        <end position="241"/>
    </location>
</feature>
<dbReference type="GO" id="GO:0033063">
    <property type="term" value="C:Rad51B-Rad51C-Rad51D-XRCC2 complex"/>
    <property type="evidence" value="ECO:0007669"/>
    <property type="project" value="TreeGrafter"/>
</dbReference>
<accession>A0A8H6AJC2</accession>
<dbReference type="GO" id="GO:0000707">
    <property type="term" value="P:meiotic DNA recombinase assembly"/>
    <property type="evidence" value="ECO:0007669"/>
    <property type="project" value="TreeGrafter"/>
</dbReference>
<dbReference type="GeneID" id="59266137"/>
<dbReference type="GO" id="GO:0000400">
    <property type="term" value="F:four-way junction DNA binding"/>
    <property type="evidence" value="ECO:0007669"/>
    <property type="project" value="TreeGrafter"/>
</dbReference>
<dbReference type="PANTHER" id="PTHR46239">
    <property type="entry name" value="DNA REPAIR PROTEIN RAD51 HOMOLOG 3 RAD51C"/>
    <property type="match status" value="1"/>
</dbReference>
<dbReference type="InterPro" id="IPR020588">
    <property type="entry name" value="RecA_ATP-bd"/>
</dbReference>
<dbReference type="Gene3D" id="3.40.50.300">
    <property type="entry name" value="P-loop containing nucleotide triphosphate hydrolases"/>
    <property type="match status" value="1"/>
</dbReference>
<dbReference type="InterPro" id="IPR052093">
    <property type="entry name" value="HR_Repair_Mediator"/>
</dbReference>
<feature type="region of interest" description="Disordered" evidence="7">
    <location>
        <begin position="324"/>
        <end position="397"/>
    </location>
</feature>
<keyword evidence="4" id="KW-0067">ATP-binding</keyword>
<dbReference type="AlphaFoldDB" id="A0A8H6AJC2"/>
<evidence type="ECO:0000259" key="8">
    <source>
        <dbReference type="PROSITE" id="PS50162"/>
    </source>
</evidence>
<dbReference type="GO" id="GO:0005657">
    <property type="term" value="C:replication fork"/>
    <property type="evidence" value="ECO:0007669"/>
    <property type="project" value="TreeGrafter"/>
</dbReference>
<evidence type="ECO:0000256" key="1">
    <source>
        <dbReference type="ARBA" id="ARBA00004123"/>
    </source>
</evidence>
<dbReference type="EMBL" id="JABFCT010000020">
    <property type="protein sequence ID" value="KAF5868793.1"/>
    <property type="molecule type" value="Genomic_DNA"/>
</dbReference>
<evidence type="ECO:0000256" key="4">
    <source>
        <dbReference type="ARBA" id="ARBA00022840"/>
    </source>
</evidence>
<feature type="compositionally biased region" description="Acidic residues" evidence="7">
    <location>
        <begin position="351"/>
        <end position="370"/>
    </location>
</feature>
<keyword evidence="5" id="KW-0234">DNA repair</keyword>
<protein>
    <submittedName>
        <fullName evidence="9">Putative rad55 protein</fullName>
    </submittedName>
</protein>
<proteinExistence type="predicted"/>
<dbReference type="GO" id="GO:0008821">
    <property type="term" value="F:crossover junction DNA endonuclease activity"/>
    <property type="evidence" value="ECO:0007669"/>
    <property type="project" value="TreeGrafter"/>
</dbReference>
<dbReference type="InterPro" id="IPR049428">
    <property type="entry name" value="RecA-like_N"/>
</dbReference>
<dbReference type="GO" id="GO:0005524">
    <property type="term" value="F:ATP binding"/>
    <property type="evidence" value="ECO:0007669"/>
    <property type="project" value="UniProtKB-KW"/>
</dbReference>
<evidence type="ECO:0000256" key="7">
    <source>
        <dbReference type="SAM" id="MobiDB-lite"/>
    </source>
</evidence>
<keyword evidence="2" id="KW-0547">Nucleotide-binding</keyword>
<name>A0A8H6AJC2_9HELO</name>
<dbReference type="Proteomes" id="UP000531561">
    <property type="component" value="Unassembled WGS sequence"/>
</dbReference>
<dbReference type="OrthoDB" id="5957327at2759"/>
<feature type="region of interest" description="Disordered" evidence="7">
    <location>
        <begin position="64"/>
        <end position="89"/>
    </location>
</feature>
<evidence type="ECO:0000313" key="9">
    <source>
        <dbReference type="EMBL" id="KAF5868793.1"/>
    </source>
</evidence>
<keyword evidence="6" id="KW-0539">Nucleus</keyword>
<evidence type="ECO:0000256" key="3">
    <source>
        <dbReference type="ARBA" id="ARBA00022763"/>
    </source>
</evidence>
<evidence type="ECO:0000313" key="10">
    <source>
        <dbReference type="Proteomes" id="UP000531561"/>
    </source>
</evidence>
<dbReference type="InterPro" id="IPR003593">
    <property type="entry name" value="AAA+_ATPase"/>
</dbReference>
<dbReference type="GO" id="GO:0033065">
    <property type="term" value="C:Rad51C-XRCC3 complex"/>
    <property type="evidence" value="ECO:0007669"/>
    <property type="project" value="TreeGrafter"/>
</dbReference>
<evidence type="ECO:0000256" key="2">
    <source>
        <dbReference type="ARBA" id="ARBA00022741"/>
    </source>
</evidence>
<gene>
    <name evidence="9" type="ORF">Bfra_012125</name>
</gene>
<organism evidence="9 10">
    <name type="scientific">Botrytis fragariae</name>
    <dbReference type="NCBI Taxonomy" id="1964551"/>
    <lineage>
        <taxon>Eukaryota</taxon>
        <taxon>Fungi</taxon>
        <taxon>Dikarya</taxon>
        <taxon>Ascomycota</taxon>
        <taxon>Pezizomycotina</taxon>
        <taxon>Leotiomycetes</taxon>
        <taxon>Helotiales</taxon>
        <taxon>Sclerotiniaceae</taxon>
        <taxon>Botrytis</taxon>
    </lineage>
</organism>
<dbReference type="SUPFAM" id="SSF52540">
    <property type="entry name" value="P-loop containing nucleoside triphosphate hydrolases"/>
    <property type="match status" value="1"/>
</dbReference>
<dbReference type="CDD" id="cd01393">
    <property type="entry name" value="RecA-like"/>
    <property type="match status" value="1"/>
</dbReference>
<keyword evidence="3" id="KW-0227">DNA damage</keyword>